<comment type="caution">
    <text evidence="9">The sequence shown here is derived from an EMBL/GenBank/DDBJ whole genome shotgun (WGS) entry which is preliminary data.</text>
</comment>
<dbReference type="SUPFAM" id="SSF57701">
    <property type="entry name" value="Zn2/Cys6 DNA-binding domain"/>
    <property type="match status" value="1"/>
</dbReference>
<dbReference type="GO" id="GO:0005634">
    <property type="term" value="C:nucleus"/>
    <property type="evidence" value="ECO:0007669"/>
    <property type="project" value="UniProtKB-SubCell"/>
</dbReference>
<dbReference type="AlphaFoldDB" id="A0A0A2LND4"/>
<evidence type="ECO:0000256" key="5">
    <source>
        <dbReference type="ARBA" id="ARBA00023163"/>
    </source>
</evidence>
<dbReference type="GO" id="GO:0006351">
    <property type="term" value="P:DNA-templated transcription"/>
    <property type="evidence" value="ECO:0007669"/>
    <property type="project" value="InterPro"/>
</dbReference>
<keyword evidence="3" id="KW-0805">Transcription regulation</keyword>
<dbReference type="HOGENOM" id="CLU_004083_8_0_1"/>
<feature type="compositionally biased region" description="Basic and acidic residues" evidence="7">
    <location>
        <begin position="113"/>
        <end position="123"/>
    </location>
</feature>
<dbReference type="Proteomes" id="UP000030104">
    <property type="component" value="Unassembled WGS sequence"/>
</dbReference>
<dbReference type="GO" id="GO:0008270">
    <property type="term" value="F:zinc ion binding"/>
    <property type="evidence" value="ECO:0007669"/>
    <property type="project" value="InterPro"/>
</dbReference>
<dbReference type="STRING" id="40296.A0A0A2LND4"/>
<evidence type="ECO:0000256" key="7">
    <source>
        <dbReference type="SAM" id="MobiDB-lite"/>
    </source>
</evidence>
<evidence type="ECO:0000256" key="4">
    <source>
        <dbReference type="ARBA" id="ARBA00023125"/>
    </source>
</evidence>
<evidence type="ECO:0000256" key="3">
    <source>
        <dbReference type="ARBA" id="ARBA00023015"/>
    </source>
</evidence>
<evidence type="ECO:0000256" key="1">
    <source>
        <dbReference type="ARBA" id="ARBA00004123"/>
    </source>
</evidence>
<dbReference type="OrthoDB" id="424974at2759"/>
<dbReference type="Pfam" id="PF04082">
    <property type="entry name" value="Fungal_trans"/>
    <property type="match status" value="1"/>
</dbReference>
<protein>
    <submittedName>
        <fullName evidence="9">Transcription factor, fungi</fullName>
    </submittedName>
</protein>
<keyword evidence="6" id="KW-0539">Nucleus</keyword>
<keyword evidence="4" id="KW-0238">DNA-binding</keyword>
<keyword evidence="2" id="KW-0479">Metal-binding</keyword>
<evidence type="ECO:0000256" key="6">
    <source>
        <dbReference type="ARBA" id="ARBA00023242"/>
    </source>
</evidence>
<evidence type="ECO:0000313" key="9">
    <source>
        <dbReference type="EMBL" id="KGO77830.1"/>
    </source>
</evidence>
<dbReference type="CDD" id="cd00067">
    <property type="entry name" value="GAL4"/>
    <property type="match status" value="1"/>
</dbReference>
<feature type="domain" description="Zn(2)-C6 fungal-type" evidence="8">
    <location>
        <begin position="12"/>
        <end position="41"/>
    </location>
</feature>
<comment type="subcellular location">
    <subcellularLocation>
        <location evidence="1">Nucleus</location>
    </subcellularLocation>
</comment>
<keyword evidence="10" id="KW-1185">Reference proteome</keyword>
<dbReference type="PhylomeDB" id="A0A0A2LND4"/>
<dbReference type="PROSITE" id="PS50048">
    <property type="entry name" value="ZN2_CY6_FUNGAL_2"/>
    <property type="match status" value="1"/>
</dbReference>
<organism evidence="9 10">
    <name type="scientific">Penicillium italicum</name>
    <name type="common">Blue mold</name>
    <dbReference type="NCBI Taxonomy" id="40296"/>
    <lineage>
        <taxon>Eukaryota</taxon>
        <taxon>Fungi</taxon>
        <taxon>Dikarya</taxon>
        <taxon>Ascomycota</taxon>
        <taxon>Pezizomycotina</taxon>
        <taxon>Eurotiomycetes</taxon>
        <taxon>Eurotiomycetidae</taxon>
        <taxon>Eurotiales</taxon>
        <taxon>Aspergillaceae</taxon>
        <taxon>Penicillium</taxon>
    </lineage>
</organism>
<name>A0A0A2LND4_PENIT</name>
<dbReference type="Pfam" id="PF00172">
    <property type="entry name" value="Zn_clus"/>
    <property type="match status" value="1"/>
</dbReference>
<keyword evidence="5" id="KW-0804">Transcription</keyword>
<dbReference type="PANTHER" id="PTHR31001">
    <property type="entry name" value="UNCHARACTERIZED TRANSCRIPTIONAL REGULATORY PROTEIN"/>
    <property type="match status" value="1"/>
</dbReference>
<dbReference type="SMART" id="SM00906">
    <property type="entry name" value="Fungal_trans"/>
    <property type="match status" value="1"/>
</dbReference>
<dbReference type="SMART" id="SM00066">
    <property type="entry name" value="GAL4"/>
    <property type="match status" value="1"/>
</dbReference>
<dbReference type="PANTHER" id="PTHR31001:SF57">
    <property type="entry name" value="ZN(II)2CYS6 TRANSCRIPTION FACTOR (EUROFUNG)"/>
    <property type="match status" value="1"/>
</dbReference>
<feature type="region of interest" description="Disordered" evidence="7">
    <location>
        <begin position="76"/>
        <end position="123"/>
    </location>
</feature>
<dbReference type="InterPro" id="IPR050613">
    <property type="entry name" value="Sec_Metabolite_Reg"/>
</dbReference>
<dbReference type="GO" id="GO:0003677">
    <property type="term" value="F:DNA binding"/>
    <property type="evidence" value="ECO:0007669"/>
    <property type="project" value="UniProtKB-KW"/>
</dbReference>
<dbReference type="CDD" id="cd12148">
    <property type="entry name" value="fungal_TF_MHR"/>
    <property type="match status" value="1"/>
</dbReference>
<dbReference type="InterPro" id="IPR007219">
    <property type="entry name" value="XnlR_reg_dom"/>
</dbReference>
<dbReference type="PROSITE" id="PS00463">
    <property type="entry name" value="ZN2_CY6_FUNGAL_1"/>
    <property type="match status" value="1"/>
</dbReference>
<dbReference type="OMA" id="EVCIRQK"/>
<dbReference type="InterPro" id="IPR001138">
    <property type="entry name" value="Zn2Cys6_DnaBD"/>
</dbReference>
<accession>A0A0A2LND4</accession>
<dbReference type="Gene3D" id="4.10.240.10">
    <property type="entry name" value="Zn(2)-C6 fungal-type DNA-binding domain"/>
    <property type="match status" value="1"/>
</dbReference>
<gene>
    <name evidence="9" type="ORF">PITC_060110</name>
</gene>
<feature type="compositionally biased region" description="Polar residues" evidence="7">
    <location>
        <begin position="80"/>
        <end position="98"/>
    </location>
</feature>
<evidence type="ECO:0000256" key="2">
    <source>
        <dbReference type="ARBA" id="ARBA00022723"/>
    </source>
</evidence>
<dbReference type="GO" id="GO:0000981">
    <property type="term" value="F:DNA-binding transcription factor activity, RNA polymerase II-specific"/>
    <property type="evidence" value="ECO:0007669"/>
    <property type="project" value="InterPro"/>
</dbReference>
<dbReference type="InterPro" id="IPR036864">
    <property type="entry name" value="Zn2-C6_fun-type_DNA-bd_sf"/>
</dbReference>
<evidence type="ECO:0000313" key="10">
    <source>
        <dbReference type="Proteomes" id="UP000030104"/>
    </source>
</evidence>
<proteinExistence type="predicted"/>
<dbReference type="EMBL" id="JQGA01000088">
    <property type="protein sequence ID" value="KGO77830.1"/>
    <property type="molecule type" value="Genomic_DNA"/>
</dbReference>
<sequence length="638" mass="72207">MNQPRRYNVERSCLRCHEHKIKCDKGSPCSKCIRQKATCQYPGPSRVKRQPPKKSTADIAERLEQLEQLIAAMAKERPTGSDSQNQAPNTSLLMSTGRSEYRPPSSHPAAADRPAHQGFLDKDGRYINEPLLSRVLEKEQEIKSGIGSPTGATSLRQPPVLRADGLFTNPLSAQTDPQELFPSRWEGVFLWQTFLRRVDPLVKVIHVPTTQPRIFAAISRPESVRADVRALLFAICFAGTTTLLSDDSQNEVRHANLRRYQQGMELSLYHSDFLDAPTLASLQAMVIYQACFRFSNSGRSGWTLHGVTIRAAQSIGLQRDGKNFKLPQLECELRRRTWGHIQSADSRVAEDHGLSVPENDYGDTELPLNVDDQSLSETNIVPVVSQNRWTELTFTLIVIEVNRERPALFRSLVGASDPERLIAEFKGAIEEKYLRHSDPDIPIQRFGFLLGRLLLTKTEVCIRQKQLQSQGPTACSLDHNLVQQTLAQACYGIEIFLEMHSNELLRSFRWLMMTFPQYHLLTFSLWALCVYPTGPHVERAWCAIDMQFDLIDDPSWPDPGPKWPMIAQLRDKARRIRQAHDSAEQSQQTVRDSYPVCVDGIGTGDCRPEAGFDIDSWDPNFVDFSDWNSLAQSLSLLN</sequence>
<evidence type="ECO:0000259" key="8">
    <source>
        <dbReference type="PROSITE" id="PS50048"/>
    </source>
</evidence>
<reference evidence="9 10" key="1">
    <citation type="journal article" date="2015" name="Mol. Plant Microbe Interact.">
        <title>Genome, transcriptome, and functional analyses of Penicillium expansum provide new insights into secondary metabolism and pathogenicity.</title>
        <authorList>
            <person name="Ballester A.R."/>
            <person name="Marcet-Houben M."/>
            <person name="Levin E."/>
            <person name="Sela N."/>
            <person name="Selma-Lazaro C."/>
            <person name="Carmona L."/>
            <person name="Wisniewski M."/>
            <person name="Droby S."/>
            <person name="Gonzalez-Candelas L."/>
            <person name="Gabaldon T."/>
        </authorList>
    </citation>
    <scope>NUCLEOTIDE SEQUENCE [LARGE SCALE GENOMIC DNA]</scope>
    <source>
        <strain evidence="9 10">PHI-1</strain>
    </source>
</reference>